<dbReference type="Gene3D" id="1.10.357.10">
    <property type="entry name" value="Tetracycline Repressor, domain 2"/>
    <property type="match status" value="1"/>
</dbReference>
<feature type="domain" description="HTH tetR-type" evidence="5">
    <location>
        <begin position="15"/>
        <end position="74"/>
    </location>
</feature>
<dbReference type="Pfam" id="PF00440">
    <property type="entry name" value="TetR_N"/>
    <property type="match status" value="1"/>
</dbReference>
<evidence type="ECO:0000256" key="3">
    <source>
        <dbReference type="ARBA" id="ARBA00023163"/>
    </source>
</evidence>
<sequence length="221" mass="24182">MPARETPAPARRDAHRNRQRLLECARRAFAERGAEAPLDGIARDAGLVVGTLYRHFPTRMDLLCAVLEPKLRDVLDEVAAAAALEDPWAAFSGLLEVLCEAQAGDRAFGDFLARRFSGDDRIEAAHNEICVLAQRVLGRAQEAGVVRRDVTGADLFLVLWAGGHLAEATRHVAPSMWRRHVYLAMDGFRASDRLELPERAWDAGELSRAIAAPGTQAAAKP</sequence>
<dbReference type="InterPro" id="IPR009057">
    <property type="entry name" value="Homeodomain-like_sf"/>
</dbReference>
<keyword evidence="7" id="KW-1185">Reference proteome</keyword>
<dbReference type="InterPro" id="IPR049445">
    <property type="entry name" value="TetR_SbtR-like_C"/>
</dbReference>
<dbReference type="GO" id="GO:0000976">
    <property type="term" value="F:transcription cis-regulatory region binding"/>
    <property type="evidence" value="ECO:0007669"/>
    <property type="project" value="TreeGrafter"/>
</dbReference>
<keyword evidence="3" id="KW-0804">Transcription</keyword>
<keyword evidence="2 4" id="KW-0238">DNA-binding</keyword>
<dbReference type="SUPFAM" id="SSF46689">
    <property type="entry name" value="Homeodomain-like"/>
    <property type="match status" value="1"/>
</dbReference>
<feature type="DNA-binding region" description="H-T-H motif" evidence="4">
    <location>
        <begin position="37"/>
        <end position="56"/>
    </location>
</feature>
<evidence type="ECO:0000256" key="2">
    <source>
        <dbReference type="ARBA" id="ARBA00023125"/>
    </source>
</evidence>
<dbReference type="InterPro" id="IPR001647">
    <property type="entry name" value="HTH_TetR"/>
</dbReference>
<dbReference type="InterPro" id="IPR050109">
    <property type="entry name" value="HTH-type_TetR-like_transc_reg"/>
</dbReference>
<protein>
    <submittedName>
        <fullName evidence="6">DNA-binding transcriptional regulator, AcrR family</fullName>
    </submittedName>
</protein>
<evidence type="ECO:0000313" key="7">
    <source>
        <dbReference type="Proteomes" id="UP000199025"/>
    </source>
</evidence>
<dbReference type="OrthoDB" id="9795011at2"/>
<proteinExistence type="predicted"/>
<dbReference type="SUPFAM" id="SSF48498">
    <property type="entry name" value="Tetracyclin repressor-like, C-terminal domain"/>
    <property type="match status" value="1"/>
</dbReference>
<keyword evidence="1" id="KW-0805">Transcription regulation</keyword>
<dbReference type="GO" id="GO:0003700">
    <property type="term" value="F:DNA-binding transcription factor activity"/>
    <property type="evidence" value="ECO:0007669"/>
    <property type="project" value="TreeGrafter"/>
</dbReference>
<dbReference type="PRINTS" id="PR00455">
    <property type="entry name" value="HTHTETR"/>
</dbReference>
<dbReference type="PANTHER" id="PTHR30055:SF234">
    <property type="entry name" value="HTH-TYPE TRANSCRIPTIONAL REGULATOR BETI"/>
    <property type="match status" value="1"/>
</dbReference>
<dbReference type="Proteomes" id="UP000199025">
    <property type="component" value="Unassembled WGS sequence"/>
</dbReference>
<dbReference type="RefSeq" id="WP_143249936.1">
    <property type="nucleotide sequence ID" value="NZ_CBDRCA010000034.1"/>
</dbReference>
<dbReference type="InterPro" id="IPR036271">
    <property type="entry name" value="Tet_transcr_reg_TetR-rel_C_sf"/>
</dbReference>
<reference evidence="6 7" key="1">
    <citation type="submission" date="2016-10" db="EMBL/GenBank/DDBJ databases">
        <authorList>
            <person name="de Groot N.N."/>
        </authorList>
    </citation>
    <scope>NUCLEOTIDE SEQUENCE [LARGE SCALE GENOMIC DNA]</scope>
    <source>
        <strain evidence="6 7">DSM 44468</strain>
    </source>
</reference>
<dbReference type="PROSITE" id="PS50977">
    <property type="entry name" value="HTH_TETR_2"/>
    <property type="match status" value="1"/>
</dbReference>
<accession>A0A1I3Y8K6</accession>
<name>A0A1I3Y8K6_9PSEU</name>
<dbReference type="STRING" id="115433.SAMN05421835_11747"/>
<organism evidence="6 7">
    <name type="scientific">Amycolatopsis sacchari</name>
    <dbReference type="NCBI Taxonomy" id="115433"/>
    <lineage>
        <taxon>Bacteria</taxon>
        <taxon>Bacillati</taxon>
        <taxon>Actinomycetota</taxon>
        <taxon>Actinomycetes</taxon>
        <taxon>Pseudonocardiales</taxon>
        <taxon>Pseudonocardiaceae</taxon>
        <taxon>Amycolatopsis</taxon>
    </lineage>
</organism>
<evidence type="ECO:0000259" key="5">
    <source>
        <dbReference type="PROSITE" id="PS50977"/>
    </source>
</evidence>
<dbReference type="PANTHER" id="PTHR30055">
    <property type="entry name" value="HTH-TYPE TRANSCRIPTIONAL REGULATOR RUTR"/>
    <property type="match status" value="1"/>
</dbReference>
<evidence type="ECO:0000313" key="6">
    <source>
        <dbReference type="EMBL" id="SFK28102.1"/>
    </source>
</evidence>
<dbReference type="Pfam" id="PF21597">
    <property type="entry name" value="TetR_C_43"/>
    <property type="match status" value="1"/>
</dbReference>
<dbReference type="AlphaFoldDB" id="A0A1I3Y8K6"/>
<gene>
    <name evidence="6" type="ORF">SAMN05421835_11747</name>
</gene>
<dbReference type="EMBL" id="FORP01000017">
    <property type="protein sequence ID" value="SFK28102.1"/>
    <property type="molecule type" value="Genomic_DNA"/>
</dbReference>
<evidence type="ECO:0000256" key="4">
    <source>
        <dbReference type="PROSITE-ProRule" id="PRU00335"/>
    </source>
</evidence>
<evidence type="ECO:0000256" key="1">
    <source>
        <dbReference type="ARBA" id="ARBA00023015"/>
    </source>
</evidence>